<comment type="subcellular location">
    <subcellularLocation>
        <location evidence="6">Cell membrane</location>
        <topology evidence="6">Multi-pass membrane protein</topology>
    </subcellularLocation>
    <subcellularLocation>
        <location evidence="1">Membrane</location>
        <topology evidence="1">Multi-pass membrane protein</topology>
    </subcellularLocation>
</comment>
<dbReference type="PROSITE" id="PS51012">
    <property type="entry name" value="ABC_TM2"/>
    <property type="match status" value="1"/>
</dbReference>
<gene>
    <name evidence="8" type="ORF">GCM10023153_30310</name>
</gene>
<dbReference type="Pfam" id="PF01061">
    <property type="entry name" value="ABC2_membrane"/>
    <property type="match status" value="1"/>
</dbReference>
<evidence type="ECO:0000256" key="3">
    <source>
        <dbReference type="ARBA" id="ARBA00022989"/>
    </source>
</evidence>
<dbReference type="Proteomes" id="UP001500390">
    <property type="component" value="Unassembled WGS sequence"/>
</dbReference>
<dbReference type="PIRSF" id="PIRSF006648">
    <property type="entry name" value="DrrB"/>
    <property type="match status" value="1"/>
</dbReference>
<dbReference type="InterPro" id="IPR000412">
    <property type="entry name" value="ABC_2_transport"/>
</dbReference>
<evidence type="ECO:0000313" key="9">
    <source>
        <dbReference type="Proteomes" id="UP001500390"/>
    </source>
</evidence>
<keyword evidence="9" id="KW-1185">Reference proteome</keyword>
<dbReference type="InterPro" id="IPR051784">
    <property type="entry name" value="Nod_factor_ABC_transporter"/>
</dbReference>
<keyword evidence="3 6" id="KW-1133">Transmembrane helix</keyword>
<evidence type="ECO:0000259" key="7">
    <source>
        <dbReference type="PROSITE" id="PS51012"/>
    </source>
</evidence>
<dbReference type="EMBL" id="BAABFX010000044">
    <property type="protein sequence ID" value="GAA4401764.1"/>
    <property type="molecule type" value="Genomic_DNA"/>
</dbReference>
<evidence type="ECO:0000313" key="8">
    <source>
        <dbReference type="EMBL" id="GAA4401764.1"/>
    </source>
</evidence>
<evidence type="ECO:0000256" key="1">
    <source>
        <dbReference type="ARBA" id="ARBA00004141"/>
    </source>
</evidence>
<feature type="transmembrane region" description="Helical" evidence="6">
    <location>
        <begin position="25"/>
        <end position="47"/>
    </location>
</feature>
<keyword evidence="6" id="KW-0813">Transport</keyword>
<dbReference type="InterPro" id="IPR047817">
    <property type="entry name" value="ABC2_TM_bact-type"/>
</dbReference>
<feature type="domain" description="ABC transmembrane type-2" evidence="7">
    <location>
        <begin position="23"/>
        <end position="262"/>
    </location>
</feature>
<dbReference type="RefSeq" id="WP_211675466.1">
    <property type="nucleotide sequence ID" value="NZ_BAABFX010000044.1"/>
</dbReference>
<dbReference type="PANTHER" id="PTHR43229">
    <property type="entry name" value="NODULATION PROTEIN J"/>
    <property type="match status" value="1"/>
</dbReference>
<name>A0ABP8K7W3_9MICO</name>
<dbReference type="PANTHER" id="PTHR43229:SF2">
    <property type="entry name" value="NODULATION PROTEIN J"/>
    <property type="match status" value="1"/>
</dbReference>
<keyword evidence="4 6" id="KW-0472">Membrane</keyword>
<evidence type="ECO:0000256" key="2">
    <source>
        <dbReference type="ARBA" id="ARBA00022692"/>
    </source>
</evidence>
<feature type="transmembrane region" description="Helical" evidence="6">
    <location>
        <begin position="241"/>
        <end position="262"/>
    </location>
</feature>
<proteinExistence type="inferred from homology"/>
<feature type="transmembrane region" description="Helical" evidence="6">
    <location>
        <begin position="59"/>
        <end position="84"/>
    </location>
</feature>
<comment type="similarity">
    <text evidence="6">Belongs to the ABC-2 integral membrane protein family.</text>
</comment>
<feature type="transmembrane region" description="Helical" evidence="6">
    <location>
        <begin position="175"/>
        <end position="194"/>
    </location>
</feature>
<evidence type="ECO:0000256" key="6">
    <source>
        <dbReference type="RuleBase" id="RU361157"/>
    </source>
</evidence>
<comment type="caution">
    <text evidence="8">The sequence shown here is derived from an EMBL/GenBank/DDBJ whole genome shotgun (WGS) entry which is preliminary data.</text>
</comment>
<evidence type="ECO:0000256" key="5">
    <source>
        <dbReference type="ARBA" id="ARBA00023251"/>
    </source>
</evidence>
<feature type="transmembrane region" description="Helical" evidence="6">
    <location>
        <begin position="105"/>
        <end position="131"/>
    </location>
</feature>
<feature type="transmembrane region" description="Helical" evidence="6">
    <location>
        <begin position="143"/>
        <end position="163"/>
    </location>
</feature>
<keyword evidence="2 6" id="KW-0812">Transmembrane</keyword>
<keyword evidence="5" id="KW-0046">Antibiotic resistance</keyword>
<accession>A0ABP8K7W3</accession>
<sequence>MNALALGLDRTILELKMYSREKESVFFSFLFPILLLSLFSVIFSAQFEEGAGQGGMTAGLFFMPGMLSAGVLLTSFQTMALSIATERDDGTLKRLRATPMPSVAYFLGKVGLVGVTSVLQTVLLLVVATLFFDVDLPTDPERWAVFVLVFGLGVFSGTVLGIAYSSLATSRSIGAVVIGPMLVLQFISGVYIAFDDVPTWLQQVAAIFPLKWIAQGMRSVFFPAEMAAGEMAGSWETGKTALVLLAWGIAGLILCVTTFRWFKRGTT</sequence>
<dbReference type="InterPro" id="IPR013525">
    <property type="entry name" value="ABC2_TM"/>
</dbReference>
<protein>
    <recommendedName>
        <fullName evidence="6">Transport permease protein</fullName>
    </recommendedName>
</protein>
<reference evidence="9" key="1">
    <citation type="journal article" date="2019" name="Int. J. Syst. Evol. Microbiol.">
        <title>The Global Catalogue of Microorganisms (GCM) 10K type strain sequencing project: providing services to taxonomists for standard genome sequencing and annotation.</title>
        <authorList>
            <consortium name="The Broad Institute Genomics Platform"/>
            <consortium name="The Broad Institute Genome Sequencing Center for Infectious Disease"/>
            <person name="Wu L."/>
            <person name="Ma J."/>
        </authorList>
    </citation>
    <scope>NUCLEOTIDE SEQUENCE [LARGE SCALE GENOMIC DNA]</scope>
    <source>
        <strain evidence="9">JCM 17738</strain>
    </source>
</reference>
<organism evidence="8 9">
    <name type="scientific">Ornithinibacter aureus</name>
    <dbReference type="NCBI Taxonomy" id="622664"/>
    <lineage>
        <taxon>Bacteria</taxon>
        <taxon>Bacillati</taxon>
        <taxon>Actinomycetota</taxon>
        <taxon>Actinomycetes</taxon>
        <taxon>Micrococcales</taxon>
        <taxon>Intrasporangiaceae</taxon>
        <taxon>Ornithinibacter</taxon>
    </lineage>
</organism>
<keyword evidence="6" id="KW-1003">Cell membrane</keyword>
<evidence type="ECO:0000256" key="4">
    <source>
        <dbReference type="ARBA" id="ARBA00023136"/>
    </source>
</evidence>